<keyword evidence="6" id="KW-0902">Two-component regulatory system</keyword>
<keyword evidence="3" id="KW-0597">Phosphoprotein</keyword>
<feature type="repeat" description="TPR" evidence="7">
    <location>
        <begin position="164"/>
        <end position="197"/>
    </location>
</feature>
<dbReference type="RefSeq" id="WP_025864602.1">
    <property type="nucleotide sequence ID" value="NZ_BLAX01000001.1"/>
</dbReference>
<evidence type="ECO:0000256" key="1">
    <source>
        <dbReference type="ARBA" id="ARBA00000085"/>
    </source>
</evidence>
<keyword evidence="12" id="KW-1185">Reference proteome</keyword>
<dbReference type="InterPro" id="IPR004358">
    <property type="entry name" value="Sig_transdc_His_kin-like_C"/>
</dbReference>
<dbReference type="PROSITE" id="PS50005">
    <property type="entry name" value="TPR"/>
    <property type="match status" value="3"/>
</dbReference>
<dbReference type="InterPro" id="IPR005467">
    <property type="entry name" value="His_kinase_dom"/>
</dbReference>
<dbReference type="SUPFAM" id="SSF48452">
    <property type="entry name" value="TPR-like"/>
    <property type="match status" value="2"/>
</dbReference>
<dbReference type="Gene3D" id="1.25.40.10">
    <property type="entry name" value="Tetratricopeptide repeat domain"/>
    <property type="match status" value="1"/>
</dbReference>
<reference evidence="11 12" key="1">
    <citation type="submission" date="2019-10" db="EMBL/GenBank/DDBJ databases">
        <title>Prolixibacter strains distinguished by the presence of nitrate reductase genes were adept at nitrate-dependent anaerobic corrosion of metallic iron and carbon steel.</title>
        <authorList>
            <person name="Iino T."/>
            <person name="Shono N."/>
            <person name="Ito K."/>
            <person name="Nakamura R."/>
            <person name="Sueoka K."/>
            <person name="Harayama S."/>
            <person name="Ohkuma M."/>
        </authorList>
    </citation>
    <scope>NUCLEOTIDE SEQUENCE [LARGE SCALE GENOMIC DNA]</scope>
    <source>
        <strain evidence="11 12">JCM 13498</strain>
    </source>
</reference>
<evidence type="ECO:0000313" key="12">
    <source>
        <dbReference type="Proteomes" id="UP000391834"/>
    </source>
</evidence>
<dbReference type="InterPro" id="IPR003594">
    <property type="entry name" value="HATPase_dom"/>
</dbReference>
<dbReference type="InterPro" id="IPR036097">
    <property type="entry name" value="HisK_dim/P_sf"/>
</dbReference>
<evidence type="ECO:0000256" key="3">
    <source>
        <dbReference type="ARBA" id="ARBA00022553"/>
    </source>
</evidence>
<sequence length="702" mass="80586">MNLKSVFVTVIFLFIGLTVRSQPLSVPDSLKQKLSGLSDAEQAKTLIDNSTSFLPAKSNLARFLCNEALTKLDQSKKKHSKLVAKANYIIGESYYYESDFKSARPYYEKACNMFQGIRDTSLCAETKNCIGLTYYYTGEFNKAIKEFINAYNLYSDLKQKSDMADMLTNIAMIQKETGDNEKAMKNYVDALSVEEELGDSASIAIISNGIGLLNMERDSLNLAFQYLNRAKDIFHRLGQVSREASVFHNLGMIFQKKNEYQRSLPYLRKAKELFEEEGDIMGEAYVLHGMGSAMAKLKMYGRAEKDYLQALSLAKEHNLPLLIRDTYKNLYEFHNDRNDYKKALKYHVMYTQLKDSLFNKEKADQLAKIQTQYETEKNAREVQNLKLENELKESRLNRNILENKIAYGLAGIFLIILIILLNRFLENRQANRLLETKNREIEQQKKELEEFNQAYREMNKELRTLNSEKDTFFSIIAHDLKNPFHALLGLSFLLKEDYPKLTDNERVNFAGEINQTSIKIFQMLENLLAWARTQTNQIEYNPEYINLSEFAEELYENTITQAHEKDISLSVDIRKQHQVFADTLMLETILKNLVSNGIKFTPKGGAVRLKSELEPESEFLKISVFDTGVGLTPEEQGKLFRIDRHLRKTGTESEEGSGLGLLVCQEFIKKHGGQIGVNSEPGKGSHFWITLPISEKTSGMHK</sequence>
<dbReference type="EC" id="2.7.13.3" evidence="2"/>
<dbReference type="PANTHER" id="PTHR43711:SF1">
    <property type="entry name" value="HISTIDINE KINASE 1"/>
    <property type="match status" value="1"/>
</dbReference>
<keyword evidence="5" id="KW-0418">Kinase</keyword>
<dbReference type="InterPro" id="IPR011990">
    <property type="entry name" value="TPR-like_helical_dom_sf"/>
</dbReference>
<dbReference type="Pfam" id="PF02518">
    <property type="entry name" value="HATPase_c"/>
    <property type="match status" value="1"/>
</dbReference>
<comment type="catalytic activity">
    <reaction evidence="1">
        <text>ATP + protein L-histidine = ADP + protein N-phospho-L-histidine.</text>
        <dbReference type="EC" id="2.7.13.3"/>
    </reaction>
</comment>
<dbReference type="Pfam" id="PF13181">
    <property type="entry name" value="TPR_8"/>
    <property type="match status" value="2"/>
</dbReference>
<dbReference type="InterPro" id="IPR036890">
    <property type="entry name" value="HATPase_C_sf"/>
</dbReference>
<dbReference type="FunFam" id="3.30.565.10:FF:000006">
    <property type="entry name" value="Sensor histidine kinase WalK"/>
    <property type="match status" value="1"/>
</dbReference>
<evidence type="ECO:0000256" key="8">
    <source>
        <dbReference type="SAM" id="Coils"/>
    </source>
</evidence>
<name>A0A5M4B292_9BACT</name>
<dbReference type="PROSITE" id="PS50109">
    <property type="entry name" value="HIS_KIN"/>
    <property type="match status" value="1"/>
</dbReference>
<keyword evidence="9" id="KW-0812">Transmembrane</keyword>
<dbReference type="GO" id="GO:0000155">
    <property type="term" value="F:phosphorelay sensor kinase activity"/>
    <property type="evidence" value="ECO:0007669"/>
    <property type="project" value="InterPro"/>
</dbReference>
<gene>
    <name evidence="11" type="ORF">PbJCM13498_27760</name>
</gene>
<accession>A0A5M4B292</accession>
<evidence type="ECO:0000313" key="11">
    <source>
        <dbReference type="EMBL" id="GET33913.1"/>
    </source>
</evidence>
<keyword evidence="9" id="KW-0472">Membrane</keyword>
<evidence type="ECO:0000256" key="4">
    <source>
        <dbReference type="ARBA" id="ARBA00022679"/>
    </source>
</evidence>
<evidence type="ECO:0000256" key="7">
    <source>
        <dbReference type="PROSITE-ProRule" id="PRU00339"/>
    </source>
</evidence>
<evidence type="ECO:0000256" key="6">
    <source>
        <dbReference type="ARBA" id="ARBA00023012"/>
    </source>
</evidence>
<dbReference type="Gene3D" id="1.10.287.130">
    <property type="match status" value="1"/>
</dbReference>
<dbReference type="OrthoDB" id="1116352at2"/>
<dbReference type="Proteomes" id="UP000391834">
    <property type="component" value="Unassembled WGS sequence"/>
</dbReference>
<dbReference type="InterPro" id="IPR050736">
    <property type="entry name" value="Sensor_HK_Regulatory"/>
</dbReference>
<dbReference type="InterPro" id="IPR019734">
    <property type="entry name" value="TPR_rpt"/>
</dbReference>
<feature type="repeat" description="TPR" evidence="7">
    <location>
        <begin position="244"/>
        <end position="277"/>
    </location>
</feature>
<evidence type="ECO:0000256" key="5">
    <source>
        <dbReference type="ARBA" id="ARBA00022777"/>
    </source>
</evidence>
<dbReference type="EMBL" id="BLAX01000001">
    <property type="protein sequence ID" value="GET33913.1"/>
    <property type="molecule type" value="Genomic_DNA"/>
</dbReference>
<dbReference type="SMART" id="SM00028">
    <property type="entry name" value="TPR"/>
    <property type="match status" value="6"/>
</dbReference>
<dbReference type="SMART" id="SM00387">
    <property type="entry name" value="HATPase_c"/>
    <property type="match status" value="1"/>
</dbReference>
<feature type="coiled-coil region" evidence="8">
    <location>
        <begin position="359"/>
        <end position="468"/>
    </location>
</feature>
<dbReference type="InterPro" id="IPR003661">
    <property type="entry name" value="HisK_dim/P_dom"/>
</dbReference>
<dbReference type="SMART" id="SM00388">
    <property type="entry name" value="HisKA"/>
    <property type="match status" value="1"/>
</dbReference>
<feature type="domain" description="Histidine kinase" evidence="10">
    <location>
        <begin position="475"/>
        <end position="695"/>
    </location>
</feature>
<evidence type="ECO:0000256" key="9">
    <source>
        <dbReference type="SAM" id="Phobius"/>
    </source>
</evidence>
<keyword evidence="9" id="KW-1133">Transmembrane helix</keyword>
<proteinExistence type="predicted"/>
<comment type="caution">
    <text evidence="11">The sequence shown here is derived from an EMBL/GenBank/DDBJ whole genome shotgun (WGS) entry which is preliminary data.</text>
</comment>
<dbReference type="AlphaFoldDB" id="A0A5M4B292"/>
<keyword evidence="4" id="KW-0808">Transferase</keyword>
<evidence type="ECO:0000256" key="2">
    <source>
        <dbReference type="ARBA" id="ARBA00012438"/>
    </source>
</evidence>
<dbReference type="Gene3D" id="3.30.565.10">
    <property type="entry name" value="Histidine kinase-like ATPase, C-terminal domain"/>
    <property type="match status" value="1"/>
</dbReference>
<feature type="transmembrane region" description="Helical" evidence="9">
    <location>
        <begin position="405"/>
        <end position="425"/>
    </location>
</feature>
<feature type="repeat" description="TPR" evidence="7">
    <location>
        <begin position="124"/>
        <end position="157"/>
    </location>
</feature>
<keyword evidence="8" id="KW-0175">Coiled coil</keyword>
<dbReference type="CDD" id="cd00082">
    <property type="entry name" value="HisKA"/>
    <property type="match status" value="1"/>
</dbReference>
<evidence type="ECO:0000259" key="10">
    <source>
        <dbReference type="PROSITE" id="PS50109"/>
    </source>
</evidence>
<organism evidence="11 12">
    <name type="scientific">Prolixibacter bellariivorans</name>
    <dbReference type="NCBI Taxonomy" id="314319"/>
    <lineage>
        <taxon>Bacteria</taxon>
        <taxon>Pseudomonadati</taxon>
        <taxon>Bacteroidota</taxon>
        <taxon>Bacteroidia</taxon>
        <taxon>Marinilabiliales</taxon>
        <taxon>Prolixibacteraceae</taxon>
        <taxon>Prolixibacter</taxon>
    </lineage>
</organism>
<dbReference type="PRINTS" id="PR00344">
    <property type="entry name" value="BCTRLSENSOR"/>
</dbReference>
<keyword evidence="7" id="KW-0802">TPR repeat</keyword>
<dbReference type="Pfam" id="PF13424">
    <property type="entry name" value="TPR_12"/>
    <property type="match status" value="1"/>
</dbReference>
<dbReference type="SUPFAM" id="SSF47384">
    <property type="entry name" value="Homodimeric domain of signal transducing histidine kinase"/>
    <property type="match status" value="1"/>
</dbReference>
<dbReference type="PANTHER" id="PTHR43711">
    <property type="entry name" value="TWO-COMPONENT HISTIDINE KINASE"/>
    <property type="match status" value="1"/>
</dbReference>
<protein>
    <recommendedName>
        <fullName evidence="2">histidine kinase</fullName>
        <ecNumber evidence="2">2.7.13.3</ecNumber>
    </recommendedName>
</protein>
<dbReference type="SUPFAM" id="SSF55874">
    <property type="entry name" value="ATPase domain of HSP90 chaperone/DNA topoisomerase II/histidine kinase"/>
    <property type="match status" value="1"/>
</dbReference>
<dbReference type="Pfam" id="PF00512">
    <property type="entry name" value="HisKA"/>
    <property type="match status" value="1"/>
</dbReference>